<comment type="caution">
    <text evidence="2">The sequence shown here is derived from an EMBL/GenBank/DDBJ whole genome shotgun (WGS) entry which is preliminary data.</text>
</comment>
<name>A0A9J6GLI7_HAELO</name>
<feature type="compositionally biased region" description="Low complexity" evidence="1">
    <location>
        <begin position="211"/>
        <end position="220"/>
    </location>
</feature>
<evidence type="ECO:0000313" key="2">
    <source>
        <dbReference type="EMBL" id="KAH9376154.1"/>
    </source>
</evidence>
<accession>A0A9J6GLI7</accession>
<organism evidence="2 3">
    <name type="scientific">Haemaphysalis longicornis</name>
    <name type="common">Bush tick</name>
    <dbReference type="NCBI Taxonomy" id="44386"/>
    <lineage>
        <taxon>Eukaryota</taxon>
        <taxon>Metazoa</taxon>
        <taxon>Ecdysozoa</taxon>
        <taxon>Arthropoda</taxon>
        <taxon>Chelicerata</taxon>
        <taxon>Arachnida</taxon>
        <taxon>Acari</taxon>
        <taxon>Parasitiformes</taxon>
        <taxon>Ixodida</taxon>
        <taxon>Ixodoidea</taxon>
        <taxon>Ixodidae</taxon>
        <taxon>Haemaphysalinae</taxon>
        <taxon>Haemaphysalis</taxon>
    </lineage>
</organism>
<dbReference type="AlphaFoldDB" id="A0A9J6GLI7"/>
<dbReference type="Proteomes" id="UP000821853">
    <property type="component" value="Chromosome 5"/>
</dbReference>
<dbReference type="EMBL" id="JABSTR010000007">
    <property type="protein sequence ID" value="KAH9376154.1"/>
    <property type="molecule type" value="Genomic_DNA"/>
</dbReference>
<proteinExistence type="predicted"/>
<keyword evidence="3" id="KW-1185">Reference proteome</keyword>
<reference evidence="2 3" key="1">
    <citation type="journal article" date="2020" name="Cell">
        <title>Large-Scale Comparative Analyses of Tick Genomes Elucidate Their Genetic Diversity and Vector Capacities.</title>
        <authorList>
            <consortium name="Tick Genome and Microbiome Consortium (TIGMIC)"/>
            <person name="Jia N."/>
            <person name="Wang J."/>
            <person name="Shi W."/>
            <person name="Du L."/>
            <person name="Sun Y."/>
            <person name="Zhan W."/>
            <person name="Jiang J.F."/>
            <person name="Wang Q."/>
            <person name="Zhang B."/>
            <person name="Ji P."/>
            <person name="Bell-Sakyi L."/>
            <person name="Cui X.M."/>
            <person name="Yuan T.T."/>
            <person name="Jiang B.G."/>
            <person name="Yang W.F."/>
            <person name="Lam T.T."/>
            <person name="Chang Q.C."/>
            <person name="Ding S.J."/>
            <person name="Wang X.J."/>
            <person name="Zhu J.G."/>
            <person name="Ruan X.D."/>
            <person name="Zhao L."/>
            <person name="Wei J.T."/>
            <person name="Ye R.Z."/>
            <person name="Que T.C."/>
            <person name="Du C.H."/>
            <person name="Zhou Y.H."/>
            <person name="Cheng J.X."/>
            <person name="Dai P.F."/>
            <person name="Guo W.B."/>
            <person name="Han X.H."/>
            <person name="Huang E.J."/>
            <person name="Li L.F."/>
            <person name="Wei W."/>
            <person name="Gao Y.C."/>
            <person name="Liu J.Z."/>
            <person name="Shao H.Z."/>
            <person name="Wang X."/>
            <person name="Wang C.C."/>
            <person name="Yang T.C."/>
            <person name="Huo Q.B."/>
            <person name="Li W."/>
            <person name="Chen H.Y."/>
            <person name="Chen S.E."/>
            <person name="Zhou L.G."/>
            <person name="Ni X.B."/>
            <person name="Tian J.H."/>
            <person name="Sheng Y."/>
            <person name="Liu T."/>
            <person name="Pan Y.S."/>
            <person name="Xia L.Y."/>
            <person name="Li J."/>
            <person name="Zhao F."/>
            <person name="Cao W.C."/>
        </authorList>
    </citation>
    <scope>NUCLEOTIDE SEQUENCE [LARGE SCALE GENOMIC DNA]</scope>
    <source>
        <strain evidence="2">HaeL-2018</strain>
    </source>
</reference>
<protein>
    <submittedName>
        <fullName evidence="2">Uncharacterized protein</fullName>
    </submittedName>
</protein>
<dbReference type="VEuPathDB" id="VectorBase:HLOH_052491"/>
<sequence length="329" mass="34942">MGDCMSMLEGVLVAMPSQEALVLDWFADAEAMLDSYCVPPKWRAGVIIPYLSVRARGCLAGLSGEQRKNYGVLKAAVPKGLRLASVEREPVVAAFRDGEYSESVGRRSVALQNEAAWESREDAVGVTHIASCISGDPQMSWRENVIAMGTSNELKEESVNQCTAAYVMQPQAVAGRTAGVAEQTVSVSGNVTARQPSAAYADQRRVGQHGAPSAEAADPESSPRKRRKRQAASPECSLAATHADEPAAVPSRARKRRGEGSPILLRQSASPECSVAATHADEPAAVPTRARKRGGEGPLILLCEGVRRMAGVFSDADGRCVPPSKGRSF</sequence>
<feature type="region of interest" description="Disordered" evidence="1">
    <location>
        <begin position="193"/>
        <end position="284"/>
    </location>
</feature>
<evidence type="ECO:0000256" key="1">
    <source>
        <dbReference type="SAM" id="MobiDB-lite"/>
    </source>
</evidence>
<evidence type="ECO:0000313" key="3">
    <source>
        <dbReference type="Proteomes" id="UP000821853"/>
    </source>
</evidence>
<gene>
    <name evidence="2" type="ORF">HPB48_003207</name>
</gene>